<comment type="caution">
    <text evidence="3">The sequence shown here is derived from an EMBL/GenBank/DDBJ whole genome shotgun (WGS) entry which is preliminary data.</text>
</comment>
<evidence type="ECO:0000256" key="1">
    <source>
        <dbReference type="ARBA" id="ARBA00006484"/>
    </source>
</evidence>
<organism evidence="3 4">
    <name type="scientific">Citricoccus parietis</name>
    <dbReference type="NCBI Taxonomy" id="592307"/>
    <lineage>
        <taxon>Bacteria</taxon>
        <taxon>Bacillati</taxon>
        <taxon>Actinomycetota</taxon>
        <taxon>Actinomycetes</taxon>
        <taxon>Micrococcales</taxon>
        <taxon>Micrococcaceae</taxon>
        <taxon>Citricoccus</taxon>
    </lineage>
</organism>
<dbReference type="Gene3D" id="3.40.50.720">
    <property type="entry name" value="NAD(P)-binding Rossmann-like Domain"/>
    <property type="match status" value="1"/>
</dbReference>
<reference evidence="3 4" key="1">
    <citation type="submission" date="2024-09" db="EMBL/GenBank/DDBJ databases">
        <authorList>
            <person name="Sun Q."/>
            <person name="Mori K."/>
        </authorList>
    </citation>
    <scope>NUCLEOTIDE SEQUENCE [LARGE SCALE GENOMIC DNA]</scope>
    <source>
        <strain evidence="3 4">CCM 7609</strain>
    </source>
</reference>
<dbReference type="Pfam" id="PF00106">
    <property type="entry name" value="adh_short"/>
    <property type="match status" value="1"/>
</dbReference>
<dbReference type="EC" id="1.1.1.194" evidence="3"/>
<dbReference type="RefSeq" id="WP_378040834.1">
    <property type="nucleotide sequence ID" value="NZ_JBHLWH010000019.1"/>
</dbReference>
<dbReference type="GO" id="GO:0050268">
    <property type="term" value="F:coniferyl-alcohol dehydrogenase activity"/>
    <property type="evidence" value="ECO:0007669"/>
    <property type="project" value="UniProtKB-EC"/>
</dbReference>
<dbReference type="Proteomes" id="UP001589766">
    <property type="component" value="Unassembled WGS sequence"/>
</dbReference>
<gene>
    <name evidence="3" type="ORF">ACFFIO_06775</name>
</gene>
<dbReference type="EMBL" id="JBHLWH010000019">
    <property type="protein sequence ID" value="MFC0248201.1"/>
    <property type="molecule type" value="Genomic_DNA"/>
</dbReference>
<dbReference type="InterPro" id="IPR036291">
    <property type="entry name" value="NAD(P)-bd_dom_sf"/>
</dbReference>
<dbReference type="InterPro" id="IPR051122">
    <property type="entry name" value="SDR_DHRS6-like"/>
</dbReference>
<dbReference type="Pfam" id="PF13561">
    <property type="entry name" value="adh_short_C2"/>
    <property type="match status" value="1"/>
</dbReference>
<evidence type="ECO:0000256" key="2">
    <source>
        <dbReference type="ARBA" id="ARBA00023002"/>
    </source>
</evidence>
<accession>A0ABV6F3W4</accession>
<dbReference type="PANTHER" id="PTHR43477">
    <property type="entry name" value="DIHYDROANTICAPSIN 7-DEHYDROGENASE"/>
    <property type="match status" value="1"/>
</dbReference>
<proteinExistence type="inferred from homology"/>
<dbReference type="PANTHER" id="PTHR43477:SF1">
    <property type="entry name" value="DIHYDROANTICAPSIN 7-DEHYDROGENASE"/>
    <property type="match status" value="1"/>
</dbReference>
<dbReference type="InterPro" id="IPR002347">
    <property type="entry name" value="SDR_fam"/>
</dbReference>
<keyword evidence="2 3" id="KW-0560">Oxidoreductase</keyword>
<dbReference type="SUPFAM" id="SSF51735">
    <property type="entry name" value="NAD(P)-binding Rossmann-fold domains"/>
    <property type="match status" value="1"/>
</dbReference>
<evidence type="ECO:0000313" key="3">
    <source>
        <dbReference type="EMBL" id="MFC0248201.1"/>
    </source>
</evidence>
<dbReference type="NCBIfam" id="NF009092">
    <property type="entry name" value="PRK12428.1"/>
    <property type="match status" value="1"/>
</dbReference>
<keyword evidence="4" id="KW-1185">Reference proteome</keyword>
<protein>
    <submittedName>
        <fullName evidence="3">Coniferyl-alcohol dehydrogenase</fullName>
        <ecNumber evidence="3">1.1.1.194</ecNumber>
    </submittedName>
</protein>
<evidence type="ECO:0000313" key="4">
    <source>
        <dbReference type="Proteomes" id="UP001589766"/>
    </source>
</evidence>
<name>A0ABV6F3W4_9MICC</name>
<dbReference type="PRINTS" id="PR00081">
    <property type="entry name" value="GDHRDH"/>
</dbReference>
<sequence>MSIEGKRIIVTGAASGMGHATATKLIEAGAQVVSLDRNEPRAAVEQHITVDLSSPKSIDEATSKLSGSWDGLLNIAGVPGGTLDPEFIFSVNYLGLRHLTESMESQLNEGAAVVNVSSQGDVMWRTRREQHEALAQTTSFEEGLDWFRKNAPEGKAYNFSKEAVSFYTIHRAIDFIQRRQRINAVCPGLTDTPLITHFTDAMGEERTQRVHDLIGGFADPEDIANVILFLASDDARFVNGQTIDADAGLKAGMEAGLVPFPGY</sequence>
<comment type="similarity">
    <text evidence="1">Belongs to the short-chain dehydrogenases/reductases (SDR) family.</text>
</comment>